<accession>A0A4Q4SUH0</accession>
<organism evidence="5 6">
    <name type="scientific">Monosporascus ibericus</name>
    <dbReference type="NCBI Taxonomy" id="155417"/>
    <lineage>
        <taxon>Eukaryota</taxon>
        <taxon>Fungi</taxon>
        <taxon>Dikarya</taxon>
        <taxon>Ascomycota</taxon>
        <taxon>Pezizomycotina</taxon>
        <taxon>Sordariomycetes</taxon>
        <taxon>Xylariomycetidae</taxon>
        <taxon>Xylariales</taxon>
        <taxon>Xylariales incertae sedis</taxon>
        <taxon>Monosporascus</taxon>
    </lineage>
</organism>
<dbReference type="PANTHER" id="PTHR32046:SF11">
    <property type="entry name" value="IMMUNE-ASSOCIATED NUCLEOTIDE-BINDING PROTEIN 10-LIKE"/>
    <property type="match status" value="1"/>
</dbReference>
<gene>
    <name evidence="5" type="ORF">DL764_010638</name>
</gene>
<dbReference type="Pfam" id="PF24674">
    <property type="entry name" value="MACPF_SNTX"/>
    <property type="match status" value="1"/>
</dbReference>
<feature type="region of interest" description="Disordered" evidence="1">
    <location>
        <begin position="184"/>
        <end position="204"/>
    </location>
</feature>
<sequence length="1276" mass="144126">MSTLPGQLRPALGHSADLGDFYDGRTDCFIPLSLLAGANASPKTITATKIESANIVVITNDTLDEKFTKLGLGNELAASVLAGMAPVSGSAYYLRSTRRSDQYVEGAVLLELTTERMTLDLSRVQETENISHDVCSTATHAVAGITFGVRIVVAARLALREKCPETAKQLQLKLEELASYMRSRHTLKSKSSPGQDYNQEHGNPPHDALGNLNFAIFSDLNNLQHVQNVGVREVTRFMDDLPSRMAAMDYGRGVNIFYTLVPIDSMKSMHGFRTCSPMVQASDGILQQIIRTFDQWNRVERAIRDYHNKSKAIFFRCPTANRPEAETIENQLESILKEILDMKSDYRRALFDIRSSRCTPARLTQILHRYYTGKASPKVVEPFLSQALEGLDLRMTVLDHGGQYTDYAGALSAISTGSNIYVFYFTQTMKQDKDSWDANHCILISLLRRKSDYVVVVAECAPGEISFSKCRISFYRHYDKIIEDMRGAQDHADQSFAKYDLKTINTDGRPMPIDRQLVKLPCPFGACGNESREWHCYICRQPLEYSNLRFYCDCGHTDVRSFTWQCNSLAHGTQFVQYGPEALRASLLKLESYEEHNILLLGETGVGKSTFINAFYNYMIYRDLDDAMTHEKLEAIIPSSFTFQRIEESPSGRRFIQTDIRVGENDKFEADGTRGDSATQKTGVYRIPIGDRIIRIIDTPGVGDVRGIDADRKNLDNILQTLSRINSLSGIVILLKPNASRLTLTFRFCIQELLTYLHRDAARNIIWGFTNTRQSNYMPGDSYKPLERLLQQHESLGLSLTPDNVFCFDSESFRCLAARKQGCVPTENLNDFRRSWERSTEETNRLLQYVSSLQPHSVTGTLCLNSARELISQLTAPIAEADDKIQWNIKMVKAQLAKVNDAKTRSEVLEQSLHYERVDIEIHRLPRPRTVCKSPACVDFKDVGGVKRPIYKSLCHDPCYLNGVTEEVVGHAALIKCSAFARHSECQNATCGHHWREHMHMWYSQEEKMVTAVDLEVQSKLQKSTSKFEARKTVMQGLEKDLAGHQKELEEIRNAASQFGLFLKRNSITPYNDAMISYLDALIKDEQNLIGFHNSQGEALPGNKKRLKGLEKSKSEYRARIKALENQMTNSDSIELLDEQGVEDMVKKLYSLPLWGSRLQGMRRVVEWSKTENFREQQFRPKVKKEILASLQPQGDKRAVGNTLQAVGSTVSSAISSGYNAIVGVFRQAPNAPSQDSKNHGVKRAPPEDLQPTPPQGYATRSKLRRLRTDISHRQS</sequence>
<evidence type="ECO:0000313" key="5">
    <source>
        <dbReference type="EMBL" id="RYO74956.1"/>
    </source>
</evidence>
<dbReference type="InterPro" id="IPR056072">
    <property type="entry name" value="SNTX_MACPF/CDC-like_dom"/>
</dbReference>
<keyword evidence="6" id="KW-1185">Reference proteome</keyword>
<dbReference type="PROSITE" id="PS00675">
    <property type="entry name" value="SIGMA54_INTERACT_1"/>
    <property type="match status" value="1"/>
</dbReference>
<dbReference type="InterPro" id="IPR058519">
    <property type="entry name" value="DUF8206"/>
</dbReference>
<dbReference type="Pfam" id="PF26633">
    <property type="entry name" value="DUF8206"/>
    <property type="match status" value="1"/>
</dbReference>
<dbReference type="EMBL" id="QJNU01001574">
    <property type="protein sequence ID" value="RYO74956.1"/>
    <property type="molecule type" value="Genomic_DNA"/>
</dbReference>
<dbReference type="Pfam" id="PF24676">
    <property type="entry name" value="DUF7656"/>
    <property type="match status" value="1"/>
</dbReference>
<feature type="compositionally biased region" description="Polar residues" evidence="1">
    <location>
        <begin position="189"/>
        <end position="201"/>
    </location>
</feature>
<evidence type="ECO:0000259" key="3">
    <source>
        <dbReference type="Pfam" id="PF24676"/>
    </source>
</evidence>
<dbReference type="OrthoDB" id="8954335at2759"/>
<comment type="caution">
    <text evidence="5">The sequence shown here is derived from an EMBL/GenBank/DDBJ whole genome shotgun (WGS) entry which is preliminary data.</text>
</comment>
<protein>
    <recommendedName>
        <fullName evidence="7">G domain-containing protein</fullName>
    </recommendedName>
</protein>
<dbReference type="InterPro" id="IPR025662">
    <property type="entry name" value="Sigma_54_int_dom_ATP-bd_1"/>
</dbReference>
<dbReference type="SUPFAM" id="SSF52540">
    <property type="entry name" value="P-loop containing nucleoside triphosphate hydrolases"/>
    <property type="match status" value="1"/>
</dbReference>
<dbReference type="STRING" id="155417.A0A4Q4SUH0"/>
<proteinExistence type="predicted"/>
<feature type="domain" description="SNTX MACPF/CDC-like" evidence="2">
    <location>
        <begin position="7"/>
        <end position="268"/>
    </location>
</feature>
<dbReference type="PANTHER" id="PTHR32046">
    <property type="entry name" value="G DOMAIN-CONTAINING PROTEIN"/>
    <property type="match status" value="1"/>
</dbReference>
<dbReference type="Proteomes" id="UP000293360">
    <property type="component" value="Unassembled WGS sequence"/>
</dbReference>
<evidence type="ECO:0000256" key="1">
    <source>
        <dbReference type="SAM" id="MobiDB-lite"/>
    </source>
</evidence>
<dbReference type="AlphaFoldDB" id="A0A4Q4SUH0"/>
<dbReference type="Gene3D" id="3.40.50.300">
    <property type="entry name" value="P-loop containing nucleotide triphosphate hydrolases"/>
    <property type="match status" value="1"/>
</dbReference>
<dbReference type="InterPro" id="IPR027417">
    <property type="entry name" value="P-loop_NTPase"/>
</dbReference>
<name>A0A4Q4SUH0_9PEZI</name>
<reference evidence="5 6" key="1">
    <citation type="submission" date="2018-06" db="EMBL/GenBank/DDBJ databases">
        <title>Complete Genomes of Monosporascus.</title>
        <authorList>
            <person name="Robinson A.J."/>
            <person name="Natvig D.O."/>
        </authorList>
    </citation>
    <scope>NUCLEOTIDE SEQUENCE [LARGE SCALE GENOMIC DNA]</scope>
    <source>
        <strain evidence="5 6">CBS 110550</strain>
    </source>
</reference>
<feature type="compositionally biased region" description="Basic and acidic residues" evidence="1">
    <location>
        <begin position="1267"/>
        <end position="1276"/>
    </location>
</feature>
<evidence type="ECO:0000259" key="2">
    <source>
        <dbReference type="Pfam" id="PF24674"/>
    </source>
</evidence>
<feature type="domain" description="DUF8206" evidence="4">
    <location>
        <begin position="925"/>
        <end position="1003"/>
    </location>
</feature>
<feature type="domain" description="DUF7656" evidence="3">
    <location>
        <begin position="398"/>
        <end position="486"/>
    </location>
</feature>
<evidence type="ECO:0008006" key="7">
    <source>
        <dbReference type="Google" id="ProtNLM"/>
    </source>
</evidence>
<feature type="region of interest" description="Disordered" evidence="1">
    <location>
        <begin position="1230"/>
        <end position="1276"/>
    </location>
</feature>
<evidence type="ECO:0000313" key="6">
    <source>
        <dbReference type="Proteomes" id="UP000293360"/>
    </source>
</evidence>
<evidence type="ECO:0000259" key="4">
    <source>
        <dbReference type="Pfam" id="PF26633"/>
    </source>
</evidence>
<dbReference type="InterPro" id="IPR056073">
    <property type="entry name" value="DUF7656"/>
</dbReference>